<dbReference type="InterPro" id="IPR052705">
    <property type="entry name" value="Gliding_Motility_GTPase"/>
</dbReference>
<feature type="coiled-coil region" evidence="1">
    <location>
        <begin position="103"/>
        <end position="130"/>
    </location>
</feature>
<dbReference type="OrthoDB" id="9779858at2"/>
<dbReference type="CDD" id="cd00882">
    <property type="entry name" value="Ras_like_GTPase"/>
    <property type="match status" value="1"/>
</dbReference>
<dbReference type="PANTHER" id="PTHR42708">
    <property type="entry name" value="ATP/GTP-BINDING PROTEIN-RELATED"/>
    <property type="match status" value="1"/>
</dbReference>
<dbReference type="Pfam" id="PF00071">
    <property type="entry name" value="Ras"/>
    <property type="match status" value="1"/>
</dbReference>
<dbReference type="AlphaFoldDB" id="A0A1I4QM25"/>
<keyword evidence="3" id="KW-1185">Reference proteome</keyword>
<name>A0A1I4QM25_9BACT</name>
<dbReference type="SUPFAM" id="SSF52540">
    <property type="entry name" value="P-loop containing nucleoside triphosphate hydrolases"/>
    <property type="match status" value="1"/>
</dbReference>
<evidence type="ECO:0000313" key="3">
    <source>
        <dbReference type="Proteomes" id="UP000199611"/>
    </source>
</evidence>
<dbReference type="Gene3D" id="3.40.50.300">
    <property type="entry name" value="P-loop containing nucleotide triphosphate hydrolases"/>
    <property type="match status" value="1"/>
</dbReference>
<dbReference type="GO" id="GO:0005525">
    <property type="term" value="F:GTP binding"/>
    <property type="evidence" value="ECO:0007669"/>
    <property type="project" value="InterPro"/>
</dbReference>
<keyword evidence="1" id="KW-0175">Coiled coil</keyword>
<dbReference type="STRING" id="39841.SAMN05660836_00108"/>
<dbReference type="PANTHER" id="PTHR42708:SF1">
    <property type="entry name" value="GLIDING MOTILITY PROTEIN MGLA"/>
    <property type="match status" value="1"/>
</dbReference>
<sequence>MAIIDLARKEVQVKIVYYGPARGGKTANLLYIYKAMSKHVAGKMVTIDTKGDRTLFFDFLPVSIGKIRDLNIRIQLYTVPGQTMYHATRRLVLRGVDGVAFIADSLRVQKNKNIESLKDLEENLKSYNLDIHTIPLVLQYNKRDLEGSGIPLLSIEEMEADLNNDLKAPQFPASAIKGFGVFETLREITKRTVKSVAAKLLK</sequence>
<evidence type="ECO:0000313" key="2">
    <source>
        <dbReference type="EMBL" id="SFM41079.1"/>
    </source>
</evidence>
<organism evidence="2 3">
    <name type="scientific">Thermodesulforhabdus norvegica</name>
    <dbReference type="NCBI Taxonomy" id="39841"/>
    <lineage>
        <taxon>Bacteria</taxon>
        <taxon>Pseudomonadati</taxon>
        <taxon>Thermodesulfobacteriota</taxon>
        <taxon>Syntrophobacteria</taxon>
        <taxon>Syntrophobacterales</taxon>
        <taxon>Thermodesulforhabdaceae</taxon>
        <taxon>Thermodesulforhabdus</taxon>
    </lineage>
</organism>
<evidence type="ECO:0000256" key="1">
    <source>
        <dbReference type="SAM" id="Coils"/>
    </source>
</evidence>
<gene>
    <name evidence="2" type="ORF">SAMN05660836_00108</name>
</gene>
<accession>A0A1I4QM25</accession>
<reference evidence="2 3" key="1">
    <citation type="submission" date="2016-10" db="EMBL/GenBank/DDBJ databases">
        <authorList>
            <person name="de Groot N.N."/>
        </authorList>
    </citation>
    <scope>NUCLEOTIDE SEQUENCE [LARGE SCALE GENOMIC DNA]</scope>
    <source>
        <strain evidence="2 3">DSM 9990</strain>
    </source>
</reference>
<proteinExistence type="predicted"/>
<dbReference type="InterPro" id="IPR027417">
    <property type="entry name" value="P-loop_NTPase"/>
</dbReference>
<dbReference type="InterPro" id="IPR001806">
    <property type="entry name" value="Small_GTPase"/>
</dbReference>
<protein>
    <recommendedName>
        <fullName evidence="4">Gliding motility protein</fullName>
    </recommendedName>
</protein>
<dbReference type="EMBL" id="FOUU01000001">
    <property type="protein sequence ID" value="SFM41079.1"/>
    <property type="molecule type" value="Genomic_DNA"/>
</dbReference>
<evidence type="ECO:0008006" key="4">
    <source>
        <dbReference type="Google" id="ProtNLM"/>
    </source>
</evidence>
<dbReference type="GO" id="GO:0003924">
    <property type="term" value="F:GTPase activity"/>
    <property type="evidence" value="ECO:0007669"/>
    <property type="project" value="InterPro"/>
</dbReference>
<dbReference type="RefSeq" id="WP_093392610.1">
    <property type="nucleotide sequence ID" value="NZ_FOUU01000001.1"/>
</dbReference>
<dbReference type="Proteomes" id="UP000199611">
    <property type="component" value="Unassembled WGS sequence"/>
</dbReference>